<sequence length="695" mass="79930">MEYLYKPFDYFNINQIFQFFKSLYLKDQEFEQLESRIPQSEMAHLIKPSVDIVKKSCNIITMNVICGTILALLNQEMLQKLIMIFTATGVLICFKQVEKLISKFSEHLQIAILIFNGISYLAAALVFPIEHKGHFNAFISSVYMYHFYLATLTPSKRNITTVIFISTAIMHIAIGIYRLGEIDADHLISVILSIRTFDLGLDTNQTRISQMYHMILDNIKLANEKQKVVQQFPHPVLILPQKISEDSKCYSNDQFESKIKALDGKIQRLDRVQVAVKKNGEFQKNRQEILTLLQYLEKFDDLKQNQFKGVRKNTIIRCKPYQYKATSSRNNTSNNQYDKIKKINRNFNIKSLSIEWKDVPSVMHVFIDTTDIINLEQAKNRIKMQKIMFASASHEFRTPLNAIINSFEIINVTLKEFLKMVSKDISRNVLQSNQATEHISLIQKFIKTGSTSSVLMISLVEDILNLSKIDNGTFTTKFEFFQVSGLLHEVHSLFEMQCESKGVDLLIECDDALLNCEVRTDRNRIRQVLLNLVSNSSKFTFRGFIKIISTMMKSLDGSDYLEFRVQDTGTGIKEQDQECLFKLFGVLEDNEDLNPNGCGLGLTISKKYVELLGGEIRCQSVYKEGTEMIFTILVHDTRRISPNEAVLDINDANLPLNLIESMSGSEFKVNEEYDSNLRAVNQLHTSRFNSSKFQI</sequence>
<dbReference type="InterPro" id="IPR003594">
    <property type="entry name" value="HATPase_dom"/>
</dbReference>
<dbReference type="GO" id="GO:0000155">
    <property type="term" value="F:phosphorelay sensor kinase activity"/>
    <property type="evidence" value="ECO:0007669"/>
    <property type="project" value="InterPro"/>
</dbReference>
<dbReference type="CDD" id="cd00082">
    <property type="entry name" value="HisKA"/>
    <property type="match status" value="1"/>
</dbReference>
<evidence type="ECO:0000256" key="4">
    <source>
        <dbReference type="ARBA" id="ARBA00022679"/>
    </source>
</evidence>
<dbReference type="Pfam" id="PF02518">
    <property type="entry name" value="HATPase_c"/>
    <property type="match status" value="1"/>
</dbReference>
<dbReference type="EC" id="2.7.13.3" evidence="2"/>
<keyword evidence="9" id="KW-1185">Reference proteome</keyword>
<dbReference type="SMART" id="SM00388">
    <property type="entry name" value="HisKA"/>
    <property type="match status" value="1"/>
</dbReference>
<dbReference type="EMBL" id="CAMPGE010011348">
    <property type="protein sequence ID" value="CAI2370184.1"/>
    <property type="molecule type" value="Genomic_DNA"/>
</dbReference>
<dbReference type="PANTHER" id="PTHR43047">
    <property type="entry name" value="TWO-COMPONENT HISTIDINE PROTEIN KINASE"/>
    <property type="match status" value="1"/>
</dbReference>
<evidence type="ECO:0000256" key="2">
    <source>
        <dbReference type="ARBA" id="ARBA00012438"/>
    </source>
</evidence>
<feature type="transmembrane region" description="Helical" evidence="6">
    <location>
        <begin position="110"/>
        <end position="129"/>
    </location>
</feature>
<evidence type="ECO:0000313" key="9">
    <source>
        <dbReference type="Proteomes" id="UP001295684"/>
    </source>
</evidence>
<keyword evidence="5" id="KW-0418">Kinase</keyword>
<gene>
    <name evidence="8" type="ORF">ECRASSUSDP1_LOCUS11492</name>
</gene>
<keyword evidence="6" id="KW-0472">Membrane</keyword>
<dbReference type="Gene3D" id="1.10.287.130">
    <property type="match status" value="1"/>
</dbReference>
<dbReference type="Proteomes" id="UP001295684">
    <property type="component" value="Unassembled WGS sequence"/>
</dbReference>
<keyword evidence="6" id="KW-1133">Transmembrane helix</keyword>
<keyword evidence="4" id="KW-0808">Transferase</keyword>
<reference evidence="8" key="1">
    <citation type="submission" date="2023-07" db="EMBL/GenBank/DDBJ databases">
        <authorList>
            <consortium name="AG Swart"/>
            <person name="Singh M."/>
            <person name="Singh A."/>
            <person name="Seah K."/>
            <person name="Emmerich C."/>
        </authorList>
    </citation>
    <scope>NUCLEOTIDE SEQUENCE</scope>
    <source>
        <strain evidence="8">DP1</strain>
    </source>
</reference>
<dbReference type="SUPFAM" id="SSF55874">
    <property type="entry name" value="ATPase domain of HSP90 chaperone/DNA topoisomerase II/histidine kinase"/>
    <property type="match status" value="1"/>
</dbReference>
<protein>
    <recommendedName>
        <fullName evidence="2">histidine kinase</fullName>
        <ecNumber evidence="2">2.7.13.3</ecNumber>
    </recommendedName>
</protein>
<organism evidence="8 9">
    <name type="scientific">Euplotes crassus</name>
    <dbReference type="NCBI Taxonomy" id="5936"/>
    <lineage>
        <taxon>Eukaryota</taxon>
        <taxon>Sar</taxon>
        <taxon>Alveolata</taxon>
        <taxon>Ciliophora</taxon>
        <taxon>Intramacronucleata</taxon>
        <taxon>Spirotrichea</taxon>
        <taxon>Hypotrichia</taxon>
        <taxon>Euplotida</taxon>
        <taxon>Euplotidae</taxon>
        <taxon>Moneuplotes</taxon>
    </lineage>
</organism>
<dbReference type="InterPro" id="IPR004358">
    <property type="entry name" value="Sig_transdc_His_kin-like_C"/>
</dbReference>
<dbReference type="Gene3D" id="3.30.565.10">
    <property type="entry name" value="Histidine kinase-like ATPase, C-terminal domain"/>
    <property type="match status" value="1"/>
</dbReference>
<name>A0AAD1UK13_EUPCR</name>
<feature type="transmembrane region" description="Helical" evidence="6">
    <location>
        <begin position="81"/>
        <end position="98"/>
    </location>
</feature>
<dbReference type="GO" id="GO:0009927">
    <property type="term" value="F:histidine phosphotransfer kinase activity"/>
    <property type="evidence" value="ECO:0007669"/>
    <property type="project" value="TreeGrafter"/>
</dbReference>
<dbReference type="InterPro" id="IPR003661">
    <property type="entry name" value="HisK_dim/P_dom"/>
</dbReference>
<feature type="transmembrane region" description="Helical" evidence="6">
    <location>
        <begin position="159"/>
        <end position="180"/>
    </location>
</feature>
<evidence type="ECO:0000313" key="8">
    <source>
        <dbReference type="EMBL" id="CAI2370184.1"/>
    </source>
</evidence>
<evidence type="ECO:0000259" key="7">
    <source>
        <dbReference type="PROSITE" id="PS50109"/>
    </source>
</evidence>
<dbReference type="AlphaFoldDB" id="A0AAD1UK13"/>
<dbReference type="InterPro" id="IPR036890">
    <property type="entry name" value="HATPase_C_sf"/>
</dbReference>
<feature type="domain" description="Histidine kinase" evidence="7">
    <location>
        <begin position="391"/>
        <end position="636"/>
    </location>
</feature>
<evidence type="ECO:0000256" key="1">
    <source>
        <dbReference type="ARBA" id="ARBA00000085"/>
    </source>
</evidence>
<dbReference type="InterPro" id="IPR005467">
    <property type="entry name" value="His_kinase_dom"/>
</dbReference>
<dbReference type="PROSITE" id="PS50109">
    <property type="entry name" value="HIS_KIN"/>
    <property type="match status" value="1"/>
</dbReference>
<feature type="transmembrane region" description="Helical" evidence="6">
    <location>
        <begin position="57"/>
        <end position="75"/>
    </location>
</feature>
<comment type="catalytic activity">
    <reaction evidence="1">
        <text>ATP + protein L-histidine = ADP + protein N-phospho-L-histidine.</text>
        <dbReference type="EC" id="2.7.13.3"/>
    </reaction>
</comment>
<keyword evidence="6" id="KW-0812">Transmembrane</keyword>
<dbReference type="GO" id="GO:0005886">
    <property type="term" value="C:plasma membrane"/>
    <property type="evidence" value="ECO:0007669"/>
    <property type="project" value="TreeGrafter"/>
</dbReference>
<evidence type="ECO:0000256" key="5">
    <source>
        <dbReference type="ARBA" id="ARBA00022777"/>
    </source>
</evidence>
<dbReference type="SUPFAM" id="SSF47384">
    <property type="entry name" value="Homodimeric domain of signal transducing histidine kinase"/>
    <property type="match status" value="1"/>
</dbReference>
<evidence type="ECO:0000256" key="6">
    <source>
        <dbReference type="SAM" id="Phobius"/>
    </source>
</evidence>
<comment type="caution">
    <text evidence="8">The sequence shown here is derived from an EMBL/GenBank/DDBJ whole genome shotgun (WGS) entry which is preliminary data.</text>
</comment>
<accession>A0AAD1UK13</accession>
<proteinExistence type="predicted"/>
<dbReference type="PRINTS" id="PR00344">
    <property type="entry name" value="BCTRLSENSOR"/>
</dbReference>
<keyword evidence="3" id="KW-0597">Phosphoprotein</keyword>
<evidence type="ECO:0000256" key="3">
    <source>
        <dbReference type="ARBA" id="ARBA00022553"/>
    </source>
</evidence>
<dbReference type="PANTHER" id="PTHR43047:SF72">
    <property type="entry name" value="OSMOSENSING HISTIDINE PROTEIN KINASE SLN1"/>
    <property type="match status" value="1"/>
</dbReference>
<dbReference type="Pfam" id="PF00512">
    <property type="entry name" value="HisKA"/>
    <property type="match status" value="1"/>
</dbReference>
<dbReference type="InterPro" id="IPR036097">
    <property type="entry name" value="HisK_dim/P_sf"/>
</dbReference>
<dbReference type="SMART" id="SM00387">
    <property type="entry name" value="HATPase_c"/>
    <property type="match status" value="1"/>
</dbReference>
<feature type="transmembrane region" description="Helical" evidence="6">
    <location>
        <begin position="135"/>
        <end position="152"/>
    </location>
</feature>